<gene>
    <name evidence="2" type="ORF">Rhal01_03708</name>
</gene>
<proteinExistence type="predicted"/>
<protein>
    <submittedName>
        <fullName evidence="2">Uncharacterized protein</fullName>
    </submittedName>
</protein>
<keyword evidence="3" id="KW-1185">Reference proteome</keyword>
<dbReference type="Proteomes" id="UP001424741">
    <property type="component" value="Unassembled WGS sequence"/>
</dbReference>
<comment type="caution">
    <text evidence="2">The sequence shown here is derived from an EMBL/GenBank/DDBJ whole genome shotgun (WGS) entry which is preliminary data.</text>
</comment>
<reference evidence="2 3" key="1">
    <citation type="submission" date="2024-02" db="EMBL/GenBank/DDBJ databases">
        <title>Rubritalea halochordaticola NBRC 107102.</title>
        <authorList>
            <person name="Ichikawa N."/>
            <person name="Katano-Makiyama Y."/>
            <person name="Hidaka K."/>
        </authorList>
    </citation>
    <scope>NUCLEOTIDE SEQUENCE [LARGE SCALE GENOMIC DNA]</scope>
    <source>
        <strain evidence="2 3">NBRC 107102</strain>
    </source>
</reference>
<name>A0ABP9VA65_9BACT</name>
<organism evidence="2 3">
    <name type="scientific">Rubritalea halochordaticola</name>
    <dbReference type="NCBI Taxonomy" id="714537"/>
    <lineage>
        <taxon>Bacteria</taxon>
        <taxon>Pseudomonadati</taxon>
        <taxon>Verrucomicrobiota</taxon>
        <taxon>Verrucomicrobiia</taxon>
        <taxon>Verrucomicrobiales</taxon>
        <taxon>Rubritaleaceae</taxon>
        <taxon>Rubritalea</taxon>
    </lineage>
</organism>
<evidence type="ECO:0000313" key="2">
    <source>
        <dbReference type="EMBL" id="GAA5497512.1"/>
    </source>
</evidence>
<dbReference type="EMBL" id="BAABRL010000016">
    <property type="protein sequence ID" value="GAA5497512.1"/>
    <property type="molecule type" value="Genomic_DNA"/>
</dbReference>
<accession>A0ABP9VA65</accession>
<evidence type="ECO:0000256" key="1">
    <source>
        <dbReference type="SAM" id="MobiDB-lite"/>
    </source>
</evidence>
<feature type="compositionally biased region" description="Acidic residues" evidence="1">
    <location>
        <begin position="32"/>
        <end position="48"/>
    </location>
</feature>
<evidence type="ECO:0000313" key="3">
    <source>
        <dbReference type="Proteomes" id="UP001424741"/>
    </source>
</evidence>
<sequence length="361" mass="41082">MKVFILIFFMAALHWVYRDASVEAGEQQAEPAAEEAPAEPAPADEAEEKPEVQLGEKPKEALMGERLKALRQRVSKFHYGAEIVEEVVGCIPQGRTLGLYEADDLGILLSRLERHSPELSEEIMRRLDTMNLTYPEGLKPELGFGKVPEGIWADLVPRVRRWAIDEDLVDELLSRIPESGELTEGDATQLAMMIYNFKWYSPVLADKLVKGLDLNQEHFSDDFKMTLIATLRDPVEQFERGLKSGLSQSYMSGVMAEAMAEMDIANFLYVLERLKDLQDRRPEFHLQVVFKMFRSEGISVDSLGTAIDLLHEVHPEMQRYAKTGLRSRVENLHEQGQLDDCQLDFYLDLLGRVPPGLPYQE</sequence>
<feature type="region of interest" description="Disordered" evidence="1">
    <location>
        <begin position="26"/>
        <end position="58"/>
    </location>
</feature>
<dbReference type="RefSeq" id="WP_346190014.1">
    <property type="nucleotide sequence ID" value="NZ_BAABRL010000016.1"/>
</dbReference>
<feature type="compositionally biased region" description="Basic and acidic residues" evidence="1">
    <location>
        <begin position="49"/>
        <end position="58"/>
    </location>
</feature>